<organism evidence="1 2">
    <name type="scientific">Mycteria americana</name>
    <name type="common">Wood stork</name>
    <dbReference type="NCBI Taxonomy" id="33587"/>
    <lineage>
        <taxon>Eukaryota</taxon>
        <taxon>Metazoa</taxon>
        <taxon>Chordata</taxon>
        <taxon>Craniata</taxon>
        <taxon>Vertebrata</taxon>
        <taxon>Euteleostomi</taxon>
        <taxon>Archelosauria</taxon>
        <taxon>Archosauria</taxon>
        <taxon>Dinosauria</taxon>
        <taxon>Saurischia</taxon>
        <taxon>Theropoda</taxon>
        <taxon>Coelurosauria</taxon>
        <taxon>Aves</taxon>
        <taxon>Neognathae</taxon>
        <taxon>Neoaves</taxon>
        <taxon>Aequornithes</taxon>
        <taxon>Ciconiiformes</taxon>
        <taxon>Ciconiidae</taxon>
        <taxon>Mycteria</taxon>
    </lineage>
</organism>
<reference evidence="1 2" key="1">
    <citation type="journal article" date="2023" name="J. Hered.">
        <title>Chromosome-level genome of the wood stork (Mycteria americana) provides insight into avian chromosome evolution.</title>
        <authorList>
            <person name="Flamio R. Jr."/>
            <person name="Ramstad K.M."/>
        </authorList>
    </citation>
    <scope>NUCLEOTIDE SEQUENCE [LARGE SCALE GENOMIC DNA]</scope>
    <source>
        <strain evidence="1">JAX WOST 10</strain>
    </source>
</reference>
<dbReference type="EMBL" id="JAUNZN010000004">
    <property type="protein sequence ID" value="KAK4822134.1"/>
    <property type="molecule type" value="Genomic_DNA"/>
</dbReference>
<name>A0AAN7N8W4_MYCAM</name>
<protein>
    <submittedName>
        <fullName evidence="1">Uncharacterized protein</fullName>
    </submittedName>
</protein>
<proteinExistence type="predicted"/>
<evidence type="ECO:0000313" key="2">
    <source>
        <dbReference type="Proteomes" id="UP001333110"/>
    </source>
</evidence>
<comment type="caution">
    <text evidence="1">The sequence shown here is derived from an EMBL/GenBank/DDBJ whole genome shotgun (WGS) entry which is preliminary data.</text>
</comment>
<dbReference type="Proteomes" id="UP001333110">
    <property type="component" value="Unassembled WGS sequence"/>
</dbReference>
<dbReference type="AlphaFoldDB" id="A0AAN7N8W4"/>
<sequence length="87" mass="9923">MSPEPWGIPLVTGHQLDLTPFTTTLWDQPSSQFFTQQRVHPSKPNKWNKTSLNMSQLCALAAKRVNHVLGCIKHSISSRSREWIDPL</sequence>
<accession>A0AAN7N8W4</accession>
<gene>
    <name evidence="1" type="ORF">QYF61_010257</name>
</gene>
<keyword evidence="2" id="KW-1185">Reference proteome</keyword>
<evidence type="ECO:0000313" key="1">
    <source>
        <dbReference type="EMBL" id="KAK4822134.1"/>
    </source>
</evidence>